<evidence type="ECO:0000256" key="2">
    <source>
        <dbReference type="ARBA" id="ARBA00001946"/>
    </source>
</evidence>
<proteinExistence type="predicted"/>
<reference evidence="8 9" key="1">
    <citation type="submission" date="2012-11" db="EMBL/GenBank/DDBJ databases">
        <title>Whole genome sequence of Acidisphaera rubrifaciens HS-AP3.</title>
        <authorList>
            <person name="Azuma Y."/>
            <person name="Higashiura N."/>
            <person name="Hirakawa H."/>
            <person name="Matsushita K."/>
        </authorList>
    </citation>
    <scope>NUCLEOTIDE SEQUENCE [LARGE SCALE GENOMIC DNA]</scope>
    <source>
        <strain evidence="8 9">HS-AP3</strain>
    </source>
</reference>
<dbReference type="PANTHER" id="PTHR12992">
    <property type="entry name" value="NUDIX HYDROLASE"/>
    <property type="match status" value="1"/>
</dbReference>
<keyword evidence="6" id="KW-0464">Manganese</keyword>
<keyword evidence="3" id="KW-0479">Metal-binding</keyword>
<feature type="domain" description="Nudix hydrolase" evidence="7">
    <location>
        <begin position="48"/>
        <end position="181"/>
    </location>
</feature>
<sequence>MTGPFAGVDAADLRLRLAAPRRADDPLDARLAVPARSDDAADLVDHAPVPAAVLVPIILGPTPGILLTKRTERLRRHAGQVSFPGGRIDPGDPDATSAALREAEEEIGLSPAQVEVVGTLPDYVTGTGYLVSPIVGLVPPGLRYTPAPEEVEAVFELPMDVLLDPAAPQRRRAQYRGRWREFWVWPHPDHYIWGATAAILLHLARVLRADDG</sequence>
<evidence type="ECO:0000259" key="7">
    <source>
        <dbReference type="PROSITE" id="PS51462"/>
    </source>
</evidence>
<evidence type="ECO:0000313" key="8">
    <source>
        <dbReference type="EMBL" id="GAN78270.1"/>
    </source>
</evidence>
<keyword evidence="5" id="KW-0460">Magnesium</keyword>
<evidence type="ECO:0000256" key="3">
    <source>
        <dbReference type="ARBA" id="ARBA00022723"/>
    </source>
</evidence>
<dbReference type="Gene3D" id="3.90.79.10">
    <property type="entry name" value="Nucleoside Triphosphate Pyrophosphohydrolase"/>
    <property type="match status" value="1"/>
</dbReference>
<dbReference type="SUPFAM" id="SSF55811">
    <property type="entry name" value="Nudix"/>
    <property type="match status" value="1"/>
</dbReference>
<name>A0A0D6P929_9PROT</name>
<comment type="cofactor">
    <cofactor evidence="1">
        <name>Mn(2+)</name>
        <dbReference type="ChEBI" id="CHEBI:29035"/>
    </cofactor>
</comment>
<accession>A0A0D6P929</accession>
<dbReference type="EMBL" id="BANB01000714">
    <property type="protein sequence ID" value="GAN78270.1"/>
    <property type="molecule type" value="Genomic_DNA"/>
</dbReference>
<dbReference type="Proteomes" id="UP000032680">
    <property type="component" value="Unassembled WGS sequence"/>
</dbReference>
<dbReference type="PANTHER" id="PTHR12992:SF11">
    <property type="entry name" value="MITOCHONDRIAL COENZYME A DIPHOSPHATASE NUDT8"/>
    <property type="match status" value="1"/>
</dbReference>
<dbReference type="NCBIfam" id="NF007980">
    <property type="entry name" value="PRK10707.1"/>
    <property type="match status" value="1"/>
</dbReference>
<dbReference type="PROSITE" id="PS51462">
    <property type="entry name" value="NUDIX"/>
    <property type="match status" value="1"/>
</dbReference>
<dbReference type="Pfam" id="PF00293">
    <property type="entry name" value="NUDIX"/>
    <property type="match status" value="1"/>
</dbReference>
<dbReference type="RefSeq" id="WP_048862776.1">
    <property type="nucleotide sequence ID" value="NZ_BANB01000714.1"/>
</dbReference>
<keyword evidence="9" id="KW-1185">Reference proteome</keyword>
<evidence type="ECO:0000256" key="4">
    <source>
        <dbReference type="ARBA" id="ARBA00022801"/>
    </source>
</evidence>
<dbReference type="GO" id="GO:0046872">
    <property type="term" value="F:metal ion binding"/>
    <property type="evidence" value="ECO:0007669"/>
    <property type="project" value="UniProtKB-KW"/>
</dbReference>
<dbReference type="InterPro" id="IPR000086">
    <property type="entry name" value="NUDIX_hydrolase_dom"/>
</dbReference>
<dbReference type="GO" id="GO:0010945">
    <property type="term" value="F:coenzyme A diphosphatase activity"/>
    <property type="evidence" value="ECO:0007669"/>
    <property type="project" value="InterPro"/>
</dbReference>
<keyword evidence="4 8" id="KW-0378">Hydrolase</keyword>
<protein>
    <submittedName>
        <fullName evidence="8">Hydrolase</fullName>
    </submittedName>
</protein>
<comment type="cofactor">
    <cofactor evidence="2">
        <name>Mg(2+)</name>
        <dbReference type="ChEBI" id="CHEBI:18420"/>
    </cofactor>
</comment>
<dbReference type="InterPro" id="IPR045121">
    <property type="entry name" value="CoAse"/>
</dbReference>
<evidence type="ECO:0000256" key="6">
    <source>
        <dbReference type="ARBA" id="ARBA00023211"/>
    </source>
</evidence>
<evidence type="ECO:0000256" key="1">
    <source>
        <dbReference type="ARBA" id="ARBA00001936"/>
    </source>
</evidence>
<evidence type="ECO:0000256" key="5">
    <source>
        <dbReference type="ARBA" id="ARBA00022842"/>
    </source>
</evidence>
<dbReference type="OrthoDB" id="9802805at2"/>
<dbReference type="InterPro" id="IPR015797">
    <property type="entry name" value="NUDIX_hydrolase-like_dom_sf"/>
</dbReference>
<dbReference type="CDD" id="cd03426">
    <property type="entry name" value="NUDIX_CoAse_Nudt7"/>
    <property type="match status" value="1"/>
</dbReference>
<organism evidence="8 9">
    <name type="scientific">Acidisphaera rubrifaciens HS-AP3</name>
    <dbReference type="NCBI Taxonomy" id="1231350"/>
    <lineage>
        <taxon>Bacteria</taxon>
        <taxon>Pseudomonadati</taxon>
        <taxon>Pseudomonadota</taxon>
        <taxon>Alphaproteobacteria</taxon>
        <taxon>Acetobacterales</taxon>
        <taxon>Acetobacteraceae</taxon>
        <taxon>Acidisphaera</taxon>
    </lineage>
</organism>
<evidence type="ECO:0000313" key="9">
    <source>
        <dbReference type="Proteomes" id="UP000032680"/>
    </source>
</evidence>
<gene>
    <name evidence="8" type="ORF">Asru_0715_04</name>
</gene>
<dbReference type="AlphaFoldDB" id="A0A0D6P929"/>
<comment type="caution">
    <text evidence="8">The sequence shown here is derived from an EMBL/GenBank/DDBJ whole genome shotgun (WGS) entry which is preliminary data.</text>
</comment>